<gene>
    <name evidence="2" type="ORF">ABV298_30345</name>
</gene>
<feature type="transmembrane region" description="Helical" evidence="1">
    <location>
        <begin position="43"/>
        <end position="63"/>
    </location>
</feature>
<organism evidence="2">
    <name type="scientific">Dyadobacter sp. 676</name>
    <dbReference type="NCBI Taxonomy" id="3088362"/>
    <lineage>
        <taxon>Bacteria</taxon>
        <taxon>Pseudomonadati</taxon>
        <taxon>Bacteroidota</taxon>
        <taxon>Cytophagia</taxon>
        <taxon>Cytophagales</taxon>
        <taxon>Spirosomataceae</taxon>
        <taxon>Dyadobacter</taxon>
    </lineage>
</organism>
<dbReference type="EMBL" id="CP159289">
    <property type="protein sequence ID" value="XCH24548.1"/>
    <property type="molecule type" value="Genomic_DNA"/>
</dbReference>
<proteinExistence type="predicted"/>
<keyword evidence="1" id="KW-1133">Transmembrane helix</keyword>
<evidence type="ECO:0000256" key="1">
    <source>
        <dbReference type="SAM" id="Phobius"/>
    </source>
</evidence>
<dbReference type="AlphaFoldDB" id="A0AAU8FMB0"/>
<reference evidence="2" key="1">
    <citation type="submission" date="2024-06" db="EMBL/GenBank/DDBJ databases">
        <title>Sequencing and assembly of the genome of Dyadobacter sp. strain 676, a symbiont of Cyamopsis tetragonoloba.</title>
        <authorList>
            <person name="Guro P."/>
            <person name="Sazanova A."/>
            <person name="Kuznetsova I."/>
            <person name="Belimov A."/>
            <person name="Safronova V."/>
        </authorList>
    </citation>
    <scope>NUCLEOTIDE SEQUENCE</scope>
    <source>
        <strain evidence="2">676</strain>
    </source>
</reference>
<dbReference type="RefSeq" id="WP_353719863.1">
    <property type="nucleotide sequence ID" value="NZ_CP159289.1"/>
</dbReference>
<keyword evidence="1" id="KW-0812">Transmembrane</keyword>
<protein>
    <submittedName>
        <fullName evidence="2">Uncharacterized protein</fullName>
    </submittedName>
</protein>
<feature type="transmembrane region" description="Helical" evidence="1">
    <location>
        <begin position="12"/>
        <end position="31"/>
    </location>
</feature>
<keyword evidence="1" id="KW-0472">Membrane</keyword>
<evidence type="ECO:0000313" key="2">
    <source>
        <dbReference type="EMBL" id="XCH24548.1"/>
    </source>
</evidence>
<sequence>MNQTQQKEQKWGFWLHLLNFLSLDSIARLIIQKILNVGEIQFSHHLLSFVIALSLAMIISYASRYRAWQYRVWTTGAIIAIWLLTHILYAVS</sequence>
<feature type="transmembrane region" description="Helical" evidence="1">
    <location>
        <begin position="70"/>
        <end position="91"/>
    </location>
</feature>
<name>A0AAU8FMB0_9BACT</name>
<accession>A0AAU8FMB0</accession>